<evidence type="ECO:0000313" key="1">
    <source>
        <dbReference type="EMBL" id="GGO32468.1"/>
    </source>
</evidence>
<dbReference type="InterPro" id="IPR009200">
    <property type="entry name" value="DUF1269_membrane"/>
</dbReference>
<evidence type="ECO:0000313" key="2">
    <source>
        <dbReference type="Proteomes" id="UP000598196"/>
    </source>
</evidence>
<protein>
    <submittedName>
        <fullName evidence="1">Membrane protein</fullName>
    </submittedName>
</protein>
<gene>
    <name evidence="1" type="ORF">GCM10010991_20000</name>
</gene>
<keyword evidence="2" id="KW-1185">Reference proteome</keyword>
<sequence length="170" mass="17234">MSDLVIVAFPDEATAFEARAALVKLQREYLIEMEDAVVVTRKDDGSVQLHQAVNMTAAGAAGGGMWGALIGLLFLNPLVGAAVGAGAGALSGWMTDIGIKDDFLKEVGNSIPPGGAALGVLIRKMTADKVLAGMEAFAGKGRILRTSLSAEQEAKLADALAGAKAAAPGA</sequence>
<proteinExistence type="predicted"/>
<comment type="caution">
    <text evidence="1">The sequence shown here is derived from an EMBL/GenBank/DDBJ whole genome shotgun (WGS) entry which is preliminary data.</text>
</comment>
<dbReference type="OrthoDB" id="275223at2"/>
<dbReference type="AlphaFoldDB" id="A0A917YLW4"/>
<organism evidence="1 2">
    <name type="scientific">Gemmobacter aquaticus</name>
    <dbReference type="NCBI Taxonomy" id="490185"/>
    <lineage>
        <taxon>Bacteria</taxon>
        <taxon>Pseudomonadati</taxon>
        <taxon>Pseudomonadota</taxon>
        <taxon>Alphaproteobacteria</taxon>
        <taxon>Rhodobacterales</taxon>
        <taxon>Paracoccaceae</taxon>
        <taxon>Gemmobacter</taxon>
    </lineage>
</organism>
<accession>A0A917YLW4</accession>
<reference evidence="1 2" key="1">
    <citation type="journal article" date="2014" name="Int. J. Syst. Evol. Microbiol.">
        <title>Complete genome sequence of Corynebacterium casei LMG S-19264T (=DSM 44701T), isolated from a smear-ripened cheese.</title>
        <authorList>
            <consortium name="US DOE Joint Genome Institute (JGI-PGF)"/>
            <person name="Walter F."/>
            <person name="Albersmeier A."/>
            <person name="Kalinowski J."/>
            <person name="Ruckert C."/>
        </authorList>
    </citation>
    <scope>NUCLEOTIDE SEQUENCE [LARGE SCALE GENOMIC DNA]</scope>
    <source>
        <strain evidence="1 2">CGMCC 1.7029</strain>
    </source>
</reference>
<name>A0A917YLW4_9RHOB</name>
<dbReference type="Pfam" id="PF06897">
    <property type="entry name" value="DUF1269"/>
    <property type="match status" value="1"/>
</dbReference>
<dbReference type="Proteomes" id="UP000598196">
    <property type="component" value="Unassembled WGS sequence"/>
</dbReference>
<dbReference type="EMBL" id="BMLP01000003">
    <property type="protein sequence ID" value="GGO32468.1"/>
    <property type="molecule type" value="Genomic_DNA"/>
</dbReference>
<dbReference type="RefSeq" id="WP_146286726.1">
    <property type="nucleotide sequence ID" value="NZ_BMLP01000003.1"/>
</dbReference>